<sequence>MQLTIGHLRKAIAHLPDNVPVLTEDGEYGPESDINLYVVHAVRRSGHVYGGGHVGPGLSGCEDIYALLVSHWGQNDDAVDITPKDPDVIDGEIDQTAIEAG</sequence>
<accession>A0AB33A8Z7</accession>
<organism evidence="1 2">
    <name type="scientific">Mycobacteroides abscessus subsp. bolletii 50594</name>
    <dbReference type="NCBI Taxonomy" id="1303024"/>
    <lineage>
        <taxon>Bacteria</taxon>
        <taxon>Bacillati</taxon>
        <taxon>Actinomycetota</taxon>
        <taxon>Actinomycetes</taxon>
        <taxon>Mycobacteriales</taxon>
        <taxon>Mycobacteriaceae</taxon>
        <taxon>Mycobacteroides</taxon>
        <taxon>Mycobacteroides abscessus</taxon>
    </lineage>
</organism>
<reference evidence="1 2" key="1">
    <citation type="journal article" date="2013" name="Genome Announc.">
        <title>Complete Genome Sequence of Mycobacterium massiliense Clinical Strain Asan 50594, Belonging to the Type II Genotype.</title>
        <authorList>
            <person name="Kim B.J."/>
            <person name="Kim B.R."/>
            <person name="Hong S.H."/>
            <person name="Seok S.H."/>
            <person name="Kook Y.H."/>
            <person name="Kim B.J."/>
        </authorList>
    </citation>
    <scope>NUCLEOTIDE SEQUENCE [LARGE SCALE GENOMIC DNA]</scope>
    <source>
        <strain evidence="1 2">50594</strain>
    </source>
</reference>
<gene>
    <name evidence="1" type="ORF">MASS_1620</name>
</gene>
<dbReference type="KEGG" id="mabb:MASS_1620"/>
<dbReference type="EMBL" id="CP004374">
    <property type="protein sequence ID" value="AGM28222.1"/>
    <property type="molecule type" value="Genomic_DNA"/>
</dbReference>
<dbReference type="Proteomes" id="UP000013961">
    <property type="component" value="Chromosome"/>
</dbReference>
<evidence type="ECO:0000313" key="2">
    <source>
        <dbReference type="Proteomes" id="UP000013961"/>
    </source>
</evidence>
<evidence type="ECO:0000313" key="1">
    <source>
        <dbReference type="EMBL" id="AGM28222.1"/>
    </source>
</evidence>
<dbReference type="RefSeq" id="WP_016342273.1">
    <property type="nucleotide sequence ID" value="NC_021282.1"/>
</dbReference>
<protein>
    <submittedName>
        <fullName evidence="1">Uncharacterized protein</fullName>
    </submittedName>
</protein>
<proteinExistence type="predicted"/>
<dbReference type="AlphaFoldDB" id="A0AB33A8Z7"/>
<name>A0AB33A8Z7_9MYCO</name>